<keyword evidence="2" id="KW-1185">Reference proteome</keyword>
<protein>
    <submittedName>
        <fullName evidence="1">Uncharacterized protein</fullName>
    </submittedName>
</protein>
<dbReference type="AlphaFoldDB" id="A0AAD8KTU4"/>
<dbReference type="EMBL" id="JAUHHV010000003">
    <property type="protein sequence ID" value="KAK1429419.1"/>
    <property type="molecule type" value="Genomic_DNA"/>
</dbReference>
<dbReference type="Proteomes" id="UP001229421">
    <property type="component" value="Unassembled WGS sequence"/>
</dbReference>
<accession>A0AAD8KTU4</accession>
<dbReference type="PANTHER" id="PTHR42833">
    <property type="entry name" value="URIDYLATE KINASE"/>
    <property type="match status" value="1"/>
</dbReference>
<reference evidence="1" key="1">
    <citation type="journal article" date="2023" name="bioRxiv">
        <title>Improved chromosome-level genome assembly for marigold (Tagetes erecta).</title>
        <authorList>
            <person name="Jiang F."/>
            <person name="Yuan L."/>
            <person name="Wang S."/>
            <person name="Wang H."/>
            <person name="Xu D."/>
            <person name="Wang A."/>
            <person name="Fan W."/>
        </authorList>
    </citation>
    <scope>NUCLEOTIDE SEQUENCE</scope>
    <source>
        <strain evidence="1">WSJ</strain>
        <tissue evidence="1">Leaf</tissue>
    </source>
</reference>
<proteinExistence type="predicted"/>
<organism evidence="1 2">
    <name type="scientific">Tagetes erecta</name>
    <name type="common">African marigold</name>
    <dbReference type="NCBI Taxonomy" id="13708"/>
    <lineage>
        <taxon>Eukaryota</taxon>
        <taxon>Viridiplantae</taxon>
        <taxon>Streptophyta</taxon>
        <taxon>Embryophyta</taxon>
        <taxon>Tracheophyta</taxon>
        <taxon>Spermatophyta</taxon>
        <taxon>Magnoliopsida</taxon>
        <taxon>eudicotyledons</taxon>
        <taxon>Gunneridae</taxon>
        <taxon>Pentapetalae</taxon>
        <taxon>asterids</taxon>
        <taxon>campanulids</taxon>
        <taxon>Asterales</taxon>
        <taxon>Asteraceae</taxon>
        <taxon>Asteroideae</taxon>
        <taxon>Heliantheae alliance</taxon>
        <taxon>Tageteae</taxon>
        <taxon>Tagetes</taxon>
    </lineage>
</organism>
<comment type="caution">
    <text evidence="1">The sequence shown here is derived from an EMBL/GenBank/DDBJ whole genome shotgun (WGS) entry which is preliminary data.</text>
</comment>
<name>A0AAD8KTU4_TARER</name>
<dbReference type="PANTHER" id="PTHR42833:SF1">
    <property type="entry name" value="UMP KINASE"/>
    <property type="match status" value="1"/>
</dbReference>
<dbReference type="InterPro" id="IPR036393">
    <property type="entry name" value="AceGlu_kinase-like_sf"/>
</dbReference>
<dbReference type="GO" id="GO:0033862">
    <property type="term" value="F:UMP kinase activity"/>
    <property type="evidence" value="ECO:0007669"/>
    <property type="project" value="TreeGrafter"/>
</dbReference>
<evidence type="ECO:0000313" key="2">
    <source>
        <dbReference type="Proteomes" id="UP001229421"/>
    </source>
</evidence>
<sequence>MNNSGGNAISHSPWYKKMEQIVGNSLPLKSTLDEDKYGGGMSSSGRQSKSMMATVRNSIIIQSTLEKLGVQGTHYIFSTDTAAALRAVELHADVVIKVVIFYLHEPGNISRELCGENIGINMFTDSTLNNVRNDDSHNLGPAQALWRPKADIKIVAFSYAFFAFDP</sequence>
<gene>
    <name evidence="1" type="ORF">QVD17_11628</name>
</gene>
<dbReference type="SUPFAM" id="SSF53633">
    <property type="entry name" value="Carbamate kinase-like"/>
    <property type="match status" value="1"/>
</dbReference>
<evidence type="ECO:0000313" key="1">
    <source>
        <dbReference type="EMBL" id="KAK1429419.1"/>
    </source>
</evidence>
<dbReference type="GO" id="GO:0006225">
    <property type="term" value="P:UDP biosynthetic process"/>
    <property type="evidence" value="ECO:0007669"/>
    <property type="project" value="TreeGrafter"/>
</dbReference>